<gene>
    <name evidence="2" type="ORF">BST28_17510</name>
</gene>
<dbReference type="EMBL" id="MVHU01000030">
    <property type="protein sequence ID" value="ORA77600.1"/>
    <property type="molecule type" value="Genomic_DNA"/>
</dbReference>
<reference evidence="2 3" key="1">
    <citation type="submission" date="2017-02" db="EMBL/GenBank/DDBJ databases">
        <title>The new phylogeny of genus Mycobacterium.</title>
        <authorList>
            <person name="Tortoli E."/>
            <person name="Trovato A."/>
            <person name="Cirillo D.M."/>
        </authorList>
    </citation>
    <scope>NUCLEOTIDE SEQUENCE [LARGE SCALE GENOMIC DNA]</scope>
    <source>
        <strain evidence="2 3">DSM 45093</strain>
    </source>
</reference>
<dbReference type="AlphaFoldDB" id="A0A1X0E0N7"/>
<feature type="compositionally biased region" description="Basic and acidic residues" evidence="1">
    <location>
        <begin position="39"/>
        <end position="93"/>
    </location>
</feature>
<evidence type="ECO:0000313" key="2">
    <source>
        <dbReference type="EMBL" id="ORA77600.1"/>
    </source>
</evidence>
<accession>A0A1X0E0N7</accession>
<comment type="caution">
    <text evidence="2">The sequence shown here is derived from an EMBL/GenBank/DDBJ whole genome shotgun (WGS) entry which is preliminary data.</text>
</comment>
<feature type="region of interest" description="Disordered" evidence="1">
    <location>
        <begin position="25"/>
        <end position="93"/>
    </location>
</feature>
<evidence type="ECO:0000313" key="3">
    <source>
        <dbReference type="Proteomes" id="UP000192713"/>
    </source>
</evidence>
<protein>
    <submittedName>
        <fullName evidence="2">Uncharacterized protein</fullName>
    </submittedName>
</protein>
<proteinExistence type="predicted"/>
<organism evidence="2 3">
    <name type="scientific">Mycolicibacter kumamotonensis</name>
    <dbReference type="NCBI Taxonomy" id="354243"/>
    <lineage>
        <taxon>Bacteria</taxon>
        <taxon>Bacillati</taxon>
        <taxon>Actinomycetota</taxon>
        <taxon>Actinomycetes</taxon>
        <taxon>Mycobacteriales</taxon>
        <taxon>Mycobacteriaceae</taxon>
        <taxon>Mycolicibacter</taxon>
    </lineage>
</organism>
<sequence length="93" mass="10343">MDILLGIAFLVVCWLIVRGAWAAAAGEGGGSHDLASHTSRTEKAEDSRARQIREGEETQRRIKEREAEAARARAQRAAERARRRAERDDGAWS</sequence>
<name>A0A1X0E0N7_9MYCO</name>
<dbReference type="RefSeq" id="WP_083082133.1">
    <property type="nucleotide sequence ID" value="NZ_MVHU01000030.1"/>
</dbReference>
<evidence type="ECO:0000256" key="1">
    <source>
        <dbReference type="SAM" id="MobiDB-lite"/>
    </source>
</evidence>
<dbReference type="Proteomes" id="UP000192713">
    <property type="component" value="Unassembled WGS sequence"/>
</dbReference>